<evidence type="ECO:0000259" key="8">
    <source>
        <dbReference type="PROSITE" id="PS51349"/>
    </source>
</evidence>
<dbReference type="InterPro" id="IPR000262">
    <property type="entry name" value="FMN-dep_DH"/>
</dbReference>
<comment type="similarity">
    <text evidence="5">Belongs to the FMN-dependent alpha-hydroxy acid dehydrogenase family.</text>
</comment>
<feature type="binding site" evidence="7">
    <location>
        <position position="252"/>
    </location>
    <ligand>
        <name>glyoxylate</name>
        <dbReference type="ChEBI" id="CHEBI:36655"/>
    </ligand>
</feature>
<comment type="cofactor">
    <cofactor evidence="1">
        <name>FMN</name>
        <dbReference type="ChEBI" id="CHEBI:58210"/>
    </cofactor>
</comment>
<dbReference type="Gene3D" id="3.20.20.70">
    <property type="entry name" value="Aldolase class I"/>
    <property type="match status" value="1"/>
</dbReference>
<comment type="caution">
    <text evidence="9">The sequence shown here is derived from an EMBL/GenBank/DDBJ whole genome shotgun (WGS) entry which is preliminary data.</text>
</comment>
<dbReference type="PANTHER" id="PTHR10578:SF107">
    <property type="entry name" value="2-HYDROXYACID OXIDASE 1"/>
    <property type="match status" value="1"/>
</dbReference>
<dbReference type="GO" id="GO:0005737">
    <property type="term" value="C:cytoplasm"/>
    <property type="evidence" value="ECO:0007669"/>
    <property type="project" value="UniProtKB-ARBA"/>
</dbReference>
<feature type="domain" description="FMN hydroxy acid dehydrogenase" evidence="8">
    <location>
        <begin position="11"/>
        <end position="351"/>
    </location>
</feature>
<feature type="binding site" evidence="7">
    <location>
        <begin position="90"/>
        <end position="92"/>
    </location>
    <ligand>
        <name>FMN</name>
        <dbReference type="ChEBI" id="CHEBI:58210"/>
    </ligand>
</feature>
<feature type="binding site" evidence="7">
    <location>
        <position position="119"/>
    </location>
    <ligand>
        <name>FMN</name>
        <dbReference type="ChEBI" id="CHEBI:58210"/>
    </ligand>
</feature>
<dbReference type="OrthoDB" id="9770452at2"/>
<dbReference type="InterPro" id="IPR012133">
    <property type="entry name" value="Alpha-hydoxy_acid_DH_FMN"/>
</dbReference>
<feature type="binding site" evidence="7">
    <location>
        <position position="168"/>
    </location>
    <ligand>
        <name>FMN</name>
        <dbReference type="ChEBI" id="CHEBI:58210"/>
    </ligand>
</feature>
<name>A0A368JQR7_9BACT</name>
<dbReference type="InterPro" id="IPR037396">
    <property type="entry name" value="FMN_HAD"/>
</dbReference>
<accession>A0A368JQR7</accession>
<keyword evidence="3 7" id="KW-0288">FMN</keyword>
<evidence type="ECO:0000256" key="3">
    <source>
        <dbReference type="ARBA" id="ARBA00022643"/>
    </source>
</evidence>
<dbReference type="GO" id="GO:0010181">
    <property type="term" value="F:FMN binding"/>
    <property type="evidence" value="ECO:0007669"/>
    <property type="project" value="InterPro"/>
</dbReference>
<dbReference type="CDD" id="cd02809">
    <property type="entry name" value="alpha_hydroxyacid_oxid_FMN"/>
    <property type="match status" value="1"/>
</dbReference>
<dbReference type="AlphaFoldDB" id="A0A368JQR7"/>
<evidence type="ECO:0000313" key="9">
    <source>
        <dbReference type="EMBL" id="RCR69988.1"/>
    </source>
</evidence>
<feature type="binding site" evidence="7">
    <location>
        <position position="140"/>
    </location>
    <ligand>
        <name>FMN</name>
        <dbReference type="ChEBI" id="CHEBI:58210"/>
    </ligand>
</feature>
<dbReference type="Pfam" id="PF01070">
    <property type="entry name" value="FMN_dh"/>
    <property type="match status" value="1"/>
</dbReference>
<keyword evidence="2 7" id="KW-0285">Flavoprotein</keyword>
<dbReference type="SUPFAM" id="SSF51395">
    <property type="entry name" value="FMN-linked oxidoreductases"/>
    <property type="match status" value="1"/>
</dbReference>
<keyword evidence="4" id="KW-0560">Oxidoreductase</keyword>
<dbReference type="PIRSF" id="PIRSF000138">
    <property type="entry name" value="Al-hdrx_acd_dh"/>
    <property type="match status" value="1"/>
</dbReference>
<feature type="binding site" evidence="7">
    <location>
        <position position="37"/>
    </location>
    <ligand>
        <name>glyoxylate</name>
        <dbReference type="ChEBI" id="CHEBI:36655"/>
    </ligand>
</feature>
<feature type="binding site" evidence="7">
    <location>
        <position position="247"/>
    </location>
    <ligand>
        <name>FMN</name>
        <dbReference type="ChEBI" id="CHEBI:58210"/>
    </ligand>
</feature>
<dbReference type="InterPro" id="IPR013785">
    <property type="entry name" value="Aldolase_TIM"/>
</dbReference>
<feature type="binding site" evidence="7">
    <location>
        <begin position="280"/>
        <end position="284"/>
    </location>
    <ligand>
        <name>FMN</name>
        <dbReference type="ChEBI" id="CHEBI:58210"/>
    </ligand>
</feature>
<evidence type="ECO:0000256" key="5">
    <source>
        <dbReference type="ARBA" id="ARBA00024042"/>
    </source>
</evidence>
<feature type="binding site" evidence="7">
    <location>
        <position position="177"/>
    </location>
    <ligand>
        <name>glyoxylate</name>
        <dbReference type="ChEBI" id="CHEBI:36655"/>
    </ligand>
</feature>
<reference evidence="9 10" key="1">
    <citation type="submission" date="2018-07" db="EMBL/GenBank/DDBJ databases">
        <title>Genome analysis of Larkinella rosea.</title>
        <authorList>
            <person name="Zhou Z."/>
            <person name="Wang G."/>
        </authorList>
    </citation>
    <scope>NUCLEOTIDE SEQUENCE [LARGE SCALE GENOMIC DNA]</scope>
    <source>
        <strain evidence="10">zzj9</strain>
    </source>
</reference>
<feature type="binding site" evidence="7">
    <location>
        <position position="225"/>
    </location>
    <ligand>
        <name>FMN</name>
        <dbReference type="ChEBI" id="CHEBI:58210"/>
    </ligand>
</feature>
<feature type="active site" description="Proton acceptor" evidence="6">
    <location>
        <position position="249"/>
    </location>
</feature>
<evidence type="ECO:0000256" key="7">
    <source>
        <dbReference type="PIRSR" id="PIRSR000138-2"/>
    </source>
</evidence>
<evidence type="ECO:0000256" key="1">
    <source>
        <dbReference type="ARBA" id="ARBA00001917"/>
    </source>
</evidence>
<evidence type="ECO:0000256" key="6">
    <source>
        <dbReference type="PIRSR" id="PIRSR000138-1"/>
    </source>
</evidence>
<sequence length="351" mass="38243">MEAIPPGALTRDLSTLLNLFDFEESAVDWMTKMAYEYVASGAADELTLRWNRQALDAIRLNPTVLTDVSQLDTSVSLFGTRLSHPILIAPTAYHRLMHPEGELATVRGAGAASALYVVSSFTTTPLAEIAQRATQPLWFQLYVRDDRAFTQNLIQEAEALGYRALCITVDTPTPGVRNREHRSHFKLPDDVRTPHMGGPLVEKKPLTWKDIEWIQSFAKTPVLLKGILNPDDAERAVESGVSGIIVSNHGGRNLDTVPATIDALPRITERVDQRMPILLDGGIRRGTDVLKAIALGASAVLVGKPICFGLACGGAEGVAKVLQILQHELELAMALTGRATLAGIDRSVIWQ</sequence>
<dbReference type="RefSeq" id="WP_114405687.1">
    <property type="nucleotide sequence ID" value="NZ_QOWE01000006.1"/>
</dbReference>
<dbReference type="FunFam" id="3.20.20.70:FF:000056">
    <property type="entry name" value="hydroxyacid oxidase 2"/>
    <property type="match status" value="1"/>
</dbReference>
<feature type="binding site" evidence="7">
    <location>
        <position position="249"/>
    </location>
    <ligand>
        <name>glyoxylate</name>
        <dbReference type="ChEBI" id="CHEBI:36655"/>
    </ligand>
</feature>
<gene>
    <name evidence="9" type="ORF">DUE52_09175</name>
</gene>
<dbReference type="PROSITE" id="PS51349">
    <property type="entry name" value="FMN_HYDROXY_ACID_DH_2"/>
    <property type="match status" value="1"/>
</dbReference>
<dbReference type="GO" id="GO:0016491">
    <property type="term" value="F:oxidoreductase activity"/>
    <property type="evidence" value="ECO:0007669"/>
    <property type="project" value="UniProtKB-KW"/>
</dbReference>
<dbReference type="EMBL" id="QOWE01000006">
    <property type="protein sequence ID" value="RCR69988.1"/>
    <property type="molecule type" value="Genomic_DNA"/>
</dbReference>
<evidence type="ECO:0000256" key="2">
    <source>
        <dbReference type="ARBA" id="ARBA00022630"/>
    </source>
</evidence>
<feature type="binding site" evidence="7">
    <location>
        <position position="142"/>
    </location>
    <ligand>
        <name>glyoxylate</name>
        <dbReference type="ChEBI" id="CHEBI:36655"/>
    </ligand>
</feature>
<keyword evidence="10" id="KW-1185">Reference proteome</keyword>
<proteinExistence type="inferred from homology"/>
<evidence type="ECO:0000256" key="4">
    <source>
        <dbReference type="ARBA" id="ARBA00023002"/>
    </source>
</evidence>
<organism evidence="9 10">
    <name type="scientific">Larkinella punicea</name>
    <dbReference type="NCBI Taxonomy" id="2315727"/>
    <lineage>
        <taxon>Bacteria</taxon>
        <taxon>Pseudomonadati</taxon>
        <taxon>Bacteroidota</taxon>
        <taxon>Cytophagia</taxon>
        <taxon>Cytophagales</taxon>
        <taxon>Spirosomataceae</taxon>
        <taxon>Larkinella</taxon>
    </lineage>
</organism>
<protein>
    <submittedName>
        <fullName evidence="9">Alpha-hydroxy-acid oxidizing protein</fullName>
    </submittedName>
</protein>
<dbReference type="Proteomes" id="UP000253383">
    <property type="component" value="Unassembled WGS sequence"/>
</dbReference>
<dbReference type="PANTHER" id="PTHR10578">
    <property type="entry name" value="S -2-HYDROXY-ACID OXIDASE-RELATED"/>
    <property type="match status" value="1"/>
</dbReference>
<evidence type="ECO:0000313" key="10">
    <source>
        <dbReference type="Proteomes" id="UP000253383"/>
    </source>
</evidence>